<evidence type="ECO:0000313" key="2">
    <source>
        <dbReference type="EMBL" id="MBW0470053.1"/>
    </source>
</evidence>
<sequence>MGPTTSPQGQVGPKPQVGPPEPILAPNPPVSQITKRSPGPKLAICNPWPLGITRGHQIKLTKYSLSFSGKTSLHQYTPSHGFRSGEYMV</sequence>
<comment type="caution">
    <text evidence="2">The sequence shown here is derived from an EMBL/GenBank/DDBJ whole genome shotgun (WGS) entry which is preliminary data.</text>
</comment>
<dbReference type="EMBL" id="AVOT02002343">
    <property type="protein sequence ID" value="MBW0470053.1"/>
    <property type="molecule type" value="Genomic_DNA"/>
</dbReference>
<dbReference type="Proteomes" id="UP000765509">
    <property type="component" value="Unassembled WGS sequence"/>
</dbReference>
<name>A0A9Q3BS01_9BASI</name>
<reference evidence="2" key="1">
    <citation type="submission" date="2021-03" db="EMBL/GenBank/DDBJ databases">
        <title>Draft genome sequence of rust myrtle Austropuccinia psidii MF-1, a brazilian biotype.</title>
        <authorList>
            <person name="Quecine M.C."/>
            <person name="Pachon D.M.R."/>
            <person name="Bonatelli M.L."/>
            <person name="Correr F.H."/>
            <person name="Franceschini L.M."/>
            <person name="Leite T.F."/>
            <person name="Margarido G.R.A."/>
            <person name="Almeida C.A."/>
            <person name="Ferrarezi J.A."/>
            <person name="Labate C.A."/>
        </authorList>
    </citation>
    <scope>NUCLEOTIDE SEQUENCE</scope>
    <source>
        <strain evidence="2">MF-1</strain>
    </source>
</reference>
<evidence type="ECO:0000313" key="3">
    <source>
        <dbReference type="Proteomes" id="UP000765509"/>
    </source>
</evidence>
<proteinExistence type="predicted"/>
<dbReference type="AlphaFoldDB" id="A0A9Q3BS01"/>
<evidence type="ECO:0000256" key="1">
    <source>
        <dbReference type="SAM" id="MobiDB-lite"/>
    </source>
</evidence>
<gene>
    <name evidence="2" type="ORF">O181_009768</name>
</gene>
<feature type="region of interest" description="Disordered" evidence="1">
    <location>
        <begin position="1"/>
        <end position="38"/>
    </location>
</feature>
<protein>
    <submittedName>
        <fullName evidence="2">Uncharacterized protein</fullName>
    </submittedName>
</protein>
<feature type="compositionally biased region" description="Pro residues" evidence="1">
    <location>
        <begin position="16"/>
        <end position="29"/>
    </location>
</feature>
<organism evidence="2 3">
    <name type="scientific">Austropuccinia psidii MF-1</name>
    <dbReference type="NCBI Taxonomy" id="1389203"/>
    <lineage>
        <taxon>Eukaryota</taxon>
        <taxon>Fungi</taxon>
        <taxon>Dikarya</taxon>
        <taxon>Basidiomycota</taxon>
        <taxon>Pucciniomycotina</taxon>
        <taxon>Pucciniomycetes</taxon>
        <taxon>Pucciniales</taxon>
        <taxon>Sphaerophragmiaceae</taxon>
        <taxon>Austropuccinia</taxon>
    </lineage>
</organism>
<keyword evidence="3" id="KW-1185">Reference proteome</keyword>
<accession>A0A9Q3BS01</accession>